<feature type="transmembrane region" description="Helical" evidence="1">
    <location>
        <begin position="5"/>
        <end position="20"/>
    </location>
</feature>
<reference evidence="3" key="1">
    <citation type="journal article" date="2010" name="PLoS ONE">
        <title>The Arthrobacter arilaitensis Re117 genome sequence reveals its genetic adaptation to the surface of cheese.</title>
        <authorList>
            <person name="Monnet C."/>
            <person name="Loux V."/>
            <person name="Gibrat J.F."/>
            <person name="Spinnler E."/>
            <person name="Barbe V."/>
            <person name="Vacherie B."/>
            <person name="Gavory F."/>
            <person name="Gourbeyre E."/>
            <person name="Siguier P."/>
            <person name="Chandler M."/>
            <person name="Elleuch R."/>
            <person name="Irlinger F."/>
            <person name="Vallaeys T."/>
        </authorList>
    </citation>
    <scope>NUCLEOTIDE SEQUENCE</scope>
    <source>
        <strain evidence="3">DSM 16368 / CIP 108037 / IAM 15318 / JCM 13566 / Re117</strain>
    </source>
</reference>
<organism evidence="2 3">
    <name type="scientific">Glutamicibacter arilaitensis (strain DSM 16368 / CIP 108037 / IAM 15318 / JCM 13566 / NCIMB 14258 / Re117)</name>
    <name type="common">Arthrobacter arilaitensis</name>
    <dbReference type="NCBI Taxonomy" id="861360"/>
    <lineage>
        <taxon>Bacteria</taxon>
        <taxon>Bacillati</taxon>
        <taxon>Actinomycetota</taxon>
        <taxon>Actinomycetes</taxon>
        <taxon>Micrococcales</taxon>
        <taxon>Micrococcaceae</taxon>
        <taxon>Glutamicibacter</taxon>
    </lineage>
</organism>
<evidence type="ECO:0000313" key="3">
    <source>
        <dbReference type="Proteomes" id="UP000006878"/>
    </source>
</evidence>
<dbReference type="EMBL" id="FQ311875">
    <property type="protein sequence ID" value="CBT76271.1"/>
    <property type="molecule type" value="Genomic_DNA"/>
</dbReference>
<accession>A0ABP1U637</accession>
<proteinExistence type="predicted"/>
<keyword evidence="1" id="KW-0472">Membrane</keyword>
<evidence type="ECO:0000256" key="1">
    <source>
        <dbReference type="SAM" id="Phobius"/>
    </source>
</evidence>
<gene>
    <name evidence="2" type="ordered locus">AARI_20510</name>
</gene>
<evidence type="ECO:0000313" key="2">
    <source>
        <dbReference type="EMBL" id="CBT76271.1"/>
    </source>
</evidence>
<name>A0ABP1U637_GLUAR</name>
<keyword evidence="1" id="KW-1133">Transmembrane helix</keyword>
<keyword evidence="1" id="KW-0812">Transmembrane</keyword>
<protein>
    <submittedName>
        <fullName evidence="2">Uncharacterized protein</fullName>
    </submittedName>
</protein>
<sequence length="48" mass="5074">MDKTGIALIAIAIIVFFLPVEPLVKLMLGIGALIIGATVLIRAVKTKK</sequence>
<keyword evidence="3" id="KW-1185">Reference proteome</keyword>
<reference evidence="3" key="2">
    <citation type="submission" date="2010-07" db="EMBL/GenBank/DDBJ databases">
        <title>Complete genome sequence of Arthrobacter arilaitensis (strain DSM 16368 / CIP 108037 / JCM 13566 / Re117).</title>
        <authorList>
            <person name="Genoscope."/>
        </authorList>
    </citation>
    <scope>NUCLEOTIDE SEQUENCE [LARGE SCALE GENOMIC DNA]</scope>
    <source>
        <strain evidence="3">DSM 16368 / CIP 108037 / IAM 15318 / JCM 13566 / Re117</strain>
    </source>
</reference>
<dbReference type="Proteomes" id="UP000006878">
    <property type="component" value="Chromosome"/>
</dbReference>
<feature type="transmembrane region" description="Helical" evidence="1">
    <location>
        <begin position="26"/>
        <end position="44"/>
    </location>
</feature>